<evidence type="ECO:0000313" key="1">
    <source>
        <dbReference type="EMBL" id="MFA1610704.1"/>
    </source>
</evidence>
<gene>
    <name evidence="1" type="ORF">OS889_06745</name>
</gene>
<dbReference type="InterPro" id="IPR036388">
    <property type="entry name" value="WH-like_DNA-bd_sf"/>
</dbReference>
<keyword evidence="1" id="KW-0238">DNA-binding</keyword>
<dbReference type="SUPFAM" id="SSF46785">
    <property type="entry name" value="Winged helix' DNA-binding domain"/>
    <property type="match status" value="1"/>
</dbReference>
<dbReference type="Proteomes" id="UP001570511">
    <property type="component" value="Unassembled WGS sequence"/>
</dbReference>
<sequence length="103" mass="11520">MSRWLQSGRRRDLCALLYEAGTLRGQKLKTSLERHYDTRLDPQSFYGSLDALVDRGLVAVETEGIHDVYRLTEAGIDGVESHHRWLTARVEGGSGTEADGDTE</sequence>
<organism evidence="1 2">
    <name type="scientific">Halobellus rubicundus</name>
    <dbReference type="NCBI Taxonomy" id="2996466"/>
    <lineage>
        <taxon>Archaea</taxon>
        <taxon>Methanobacteriati</taxon>
        <taxon>Methanobacteriota</taxon>
        <taxon>Stenosarchaea group</taxon>
        <taxon>Halobacteria</taxon>
        <taxon>Halobacteriales</taxon>
        <taxon>Haloferacaceae</taxon>
        <taxon>Halobellus</taxon>
    </lineage>
</organism>
<dbReference type="RefSeq" id="WP_372388430.1">
    <property type="nucleotide sequence ID" value="NZ_JBGNYA010000001.1"/>
</dbReference>
<dbReference type="InterPro" id="IPR036390">
    <property type="entry name" value="WH_DNA-bd_sf"/>
</dbReference>
<proteinExistence type="predicted"/>
<name>A0ABD5MAM2_9EURY</name>
<keyword evidence="2" id="KW-1185">Reference proteome</keyword>
<reference evidence="1 2" key="1">
    <citation type="submission" date="2024-08" db="EMBL/GenBank/DDBJ databases">
        <title>Halobellus sp. MBLA0158 whole genome sequence.</title>
        <authorList>
            <person name="Hwang C.Y."/>
            <person name="Cho E.-S."/>
            <person name="Seo M.-J."/>
        </authorList>
    </citation>
    <scope>NUCLEOTIDE SEQUENCE [LARGE SCALE GENOMIC DNA]</scope>
    <source>
        <strain evidence="1 2">MBLA0158</strain>
    </source>
</reference>
<dbReference type="AlphaFoldDB" id="A0ABD5MAM2"/>
<dbReference type="EMBL" id="JBGNYA010000001">
    <property type="protein sequence ID" value="MFA1610704.1"/>
    <property type="molecule type" value="Genomic_DNA"/>
</dbReference>
<comment type="caution">
    <text evidence="1">The sequence shown here is derived from an EMBL/GenBank/DDBJ whole genome shotgun (WGS) entry which is preliminary data.</text>
</comment>
<evidence type="ECO:0000313" key="2">
    <source>
        <dbReference type="Proteomes" id="UP001570511"/>
    </source>
</evidence>
<dbReference type="GO" id="GO:0003677">
    <property type="term" value="F:DNA binding"/>
    <property type="evidence" value="ECO:0007669"/>
    <property type="project" value="UniProtKB-KW"/>
</dbReference>
<accession>A0ABD5MAM2</accession>
<protein>
    <submittedName>
        <fullName evidence="1">DNA-binding protein</fullName>
    </submittedName>
</protein>
<dbReference type="Gene3D" id="1.10.10.10">
    <property type="entry name" value="Winged helix-like DNA-binding domain superfamily/Winged helix DNA-binding domain"/>
    <property type="match status" value="1"/>
</dbReference>